<comment type="caution">
    <text evidence="2">The sequence shown here is derived from an EMBL/GenBank/DDBJ whole genome shotgun (WGS) entry which is preliminary data.</text>
</comment>
<evidence type="ECO:0000313" key="2">
    <source>
        <dbReference type="EMBL" id="KAF1766028.1"/>
    </source>
</evidence>
<accession>A0A6A5HE28</accession>
<sequence>MTSQPNLSTKSTSRPTILYDLSRVRETHIQITAKEASALRRTQLLRSTHTLSPPPSGTFPKSFLKGHSTDGRLLSSSPQPPTRRPDNQHHVNDTNKYQHEHFAPYLRVAPPCRLRSEHSLAMDTHRIRVFLSGLKTDRKPPPPRSSTLFVFFTPPATAEKKKLRRHQHHTSRIYRRSIDAPVTLVDPCCFTRLQKFLRRKEENKGATEEYKRFGRGTQLTGTPIRRINNFKKYQLE</sequence>
<dbReference type="GeneID" id="78774141"/>
<dbReference type="Proteomes" id="UP000483820">
    <property type="component" value="Chromosome II"/>
</dbReference>
<evidence type="ECO:0000256" key="1">
    <source>
        <dbReference type="SAM" id="MobiDB-lite"/>
    </source>
</evidence>
<feature type="region of interest" description="Disordered" evidence="1">
    <location>
        <begin position="47"/>
        <end position="92"/>
    </location>
</feature>
<feature type="compositionally biased region" description="Basic and acidic residues" evidence="1">
    <location>
        <begin position="83"/>
        <end position="92"/>
    </location>
</feature>
<protein>
    <submittedName>
        <fullName evidence="2">Uncharacterized protein</fullName>
    </submittedName>
</protein>
<dbReference type="KEGG" id="crq:GCK72_005983"/>
<reference evidence="2 3" key="1">
    <citation type="submission" date="2019-12" db="EMBL/GenBank/DDBJ databases">
        <title>Chromosome-level assembly of the Caenorhabditis remanei genome.</title>
        <authorList>
            <person name="Teterina A.A."/>
            <person name="Willis J.H."/>
            <person name="Phillips P.C."/>
        </authorList>
    </citation>
    <scope>NUCLEOTIDE SEQUENCE [LARGE SCALE GENOMIC DNA]</scope>
    <source>
        <strain evidence="2 3">PX506</strain>
        <tissue evidence="2">Whole organism</tissue>
    </source>
</reference>
<gene>
    <name evidence="2" type="ORF">GCK72_005983</name>
</gene>
<dbReference type="AlphaFoldDB" id="A0A6A5HE28"/>
<organism evidence="2 3">
    <name type="scientific">Caenorhabditis remanei</name>
    <name type="common">Caenorhabditis vulgaris</name>
    <dbReference type="NCBI Taxonomy" id="31234"/>
    <lineage>
        <taxon>Eukaryota</taxon>
        <taxon>Metazoa</taxon>
        <taxon>Ecdysozoa</taxon>
        <taxon>Nematoda</taxon>
        <taxon>Chromadorea</taxon>
        <taxon>Rhabditida</taxon>
        <taxon>Rhabditina</taxon>
        <taxon>Rhabditomorpha</taxon>
        <taxon>Rhabditoidea</taxon>
        <taxon>Rhabditidae</taxon>
        <taxon>Peloderinae</taxon>
        <taxon>Caenorhabditis</taxon>
    </lineage>
</organism>
<proteinExistence type="predicted"/>
<evidence type="ECO:0000313" key="3">
    <source>
        <dbReference type="Proteomes" id="UP000483820"/>
    </source>
</evidence>
<dbReference type="CTD" id="78774141"/>
<dbReference type="EMBL" id="WUAV01000002">
    <property type="protein sequence ID" value="KAF1766028.1"/>
    <property type="molecule type" value="Genomic_DNA"/>
</dbReference>
<dbReference type="RefSeq" id="XP_053589613.1">
    <property type="nucleotide sequence ID" value="XM_053725419.1"/>
</dbReference>
<name>A0A6A5HE28_CAERE</name>